<dbReference type="GO" id="GO:0006782">
    <property type="term" value="P:protoporphyrinogen IX biosynthetic process"/>
    <property type="evidence" value="ECO:0007669"/>
    <property type="project" value="UniProtKB-UniPathway"/>
</dbReference>
<evidence type="ECO:0000313" key="2">
    <source>
        <dbReference type="EMBL" id="ODV98380.1"/>
    </source>
</evidence>
<organism evidence="2 3">
    <name type="scientific">Pachysolen tannophilus NRRL Y-2460</name>
    <dbReference type="NCBI Taxonomy" id="669874"/>
    <lineage>
        <taxon>Eukaryota</taxon>
        <taxon>Fungi</taxon>
        <taxon>Dikarya</taxon>
        <taxon>Ascomycota</taxon>
        <taxon>Saccharomycotina</taxon>
        <taxon>Pichiomycetes</taxon>
        <taxon>Pachysolenaceae</taxon>
        <taxon>Pachysolen</taxon>
    </lineage>
</organism>
<name>A0A1E4U300_PACTA</name>
<accession>A0A1E4U300</accession>
<dbReference type="GO" id="GO:0006780">
    <property type="term" value="P:uroporphyrinogen III biosynthetic process"/>
    <property type="evidence" value="ECO:0007669"/>
    <property type="project" value="InterPro"/>
</dbReference>
<evidence type="ECO:0000259" key="1">
    <source>
        <dbReference type="Pfam" id="PF02602"/>
    </source>
</evidence>
<gene>
    <name evidence="2" type="ORF">PACTADRAFT_185118</name>
</gene>
<dbReference type="OrthoDB" id="5595751at2759"/>
<dbReference type="GO" id="GO:0005829">
    <property type="term" value="C:cytosol"/>
    <property type="evidence" value="ECO:0007669"/>
    <property type="project" value="TreeGrafter"/>
</dbReference>
<feature type="domain" description="Tetrapyrrole biosynthesis uroporphyrinogen III synthase" evidence="1">
    <location>
        <begin position="29"/>
        <end position="260"/>
    </location>
</feature>
<dbReference type="Proteomes" id="UP000094236">
    <property type="component" value="Unassembled WGS sequence"/>
</dbReference>
<dbReference type="PANTHER" id="PTHR12390">
    <property type="entry name" value="UROPORPHYRINOGEN III SYNTHASE"/>
    <property type="match status" value="1"/>
</dbReference>
<reference evidence="3" key="1">
    <citation type="submission" date="2016-05" db="EMBL/GenBank/DDBJ databases">
        <title>Comparative genomics of biotechnologically important yeasts.</title>
        <authorList>
            <consortium name="DOE Joint Genome Institute"/>
            <person name="Riley R."/>
            <person name="Haridas S."/>
            <person name="Wolfe K.H."/>
            <person name="Lopes M.R."/>
            <person name="Hittinger C.T."/>
            <person name="Goker M."/>
            <person name="Salamov A."/>
            <person name="Wisecaver J."/>
            <person name="Long T.M."/>
            <person name="Aerts A.L."/>
            <person name="Barry K."/>
            <person name="Choi C."/>
            <person name="Clum A."/>
            <person name="Coughlan A.Y."/>
            <person name="Deshpande S."/>
            <person name="Douglass A.P."/>
            <person name="Hanson S.J."/>
            <person name="Klenk H.-P."/>
            <person name="Labutti K."/>
            <person name="Lapidus A."/>
            <person name="Lindquist E."/>
            <person name="Lipzen A."/>
            <person name="Meier-Kolthoff J.P."/>
            <person name="Ohm R.A."/>
            <person name="Otillar R.P."/>
            <person name="Pangilinan J."/>
            <person name="Peng Y."/>
            <person name="Rokas A."/>
            <person name="Rosa C.A."/>
            <person name="Scheuner C."/>
            <person name="Sibirny A.A."/>
            <person name="Slot J.C."/>
            <person name="Stielow J.B."/>
            <person name="Sun H."/>
            <person name="Kurtzman C.P."/>
            <person name="Blackwell M."/>
            <person name="Grigoriev I.V."/>
            <person name="Jeffries T.W."/>
        </authorList>
    </citation>
    <scope>NUCLEOTIDE SEQUENCE [LARGE SCALE GENOMIC DNA]</scope>
    <source>
        <strain evidence="3">NRRL Y-2460</strain>
    </source>
</reference>
<sequence>MPSNSVSHVLLLKNPTTPVDPYEEQFGNDQDYEPHFIPLLRHTHLNKEELVNYLISDEFLYMTSSLIVTSHRAVEVLIECVGSLTNHIIKDLIFQKPAYTVGPTTSRFLANAGFIDIRGGSDAGNGSILSDIIIKDDLDKNLKICFFTGEIRKDIIPKRLRMENFDLIERIIYKTEPMDDIIERFHKELDKVDQNNGNVNHWIVFYSPQGTENIVKYIGNNFWENLKIASIGPTTEEYLIKNGIVPSAVARKPDALSLFQSIKEFNN</sequence>
<dbReference type="CDD" id="cd06578">
    <property type="entry name" value="HemD"/>
    <property type="match status" value="1"/>
</dbReference>
<dbReference type="AlphaFoldDB" id="A0A1E4U300"/>
<dbReference type="InterPro" id="IPR003754">
    <property type="entry name" value="4pyrrol_synth_uPrphyn_synth"/>
</dbReference>
<protein>
    <recommendedName>
        <fullName evidence="1">Tetrapyrrole biosynthesis uroporphyrinogen III synthase domain-containing protein</fullName>
    </recommendedName>
</protein>
<dbReference type="Gene3D" id="3.40.50.10090">
    <property type="match status" value="2"/>
</dbReference>
<keyword evidence="3" id="KW-1185">Reference proteome</keyword>
<dbReference type="GO" id="GO:0004852">
    <property type="term" value="F:uroporphyrinogen-III synthase activity"/>
    <property type="evidence" value="ECO:0007669"/>
    <property type="project" value="EnsemblFungi"/>
</dbReference>
<dbReference type="EMBL" id="KV454011">
    <property type="protein sequence ID" value="ODV98380.1"/>
    <property type="molecule type" value="Genomic_DNA"/>
</dbReference>
<dbReference type="UniPathway" id="UPA00251">
    <property type="reaction ID" value="UER00320"/>
</dbReference>
<dbReference type="InterPro" id="IPR036108">
    <property type="entry name" value="4pyrrol_syn_uPrphyn_synt_sf"/>
</dbReference>
<dbReference type="STRING" id="669874.A0A1E4U300"/>
<dbReference type="PANTHER" id="PTHR12390:SF0">
    <property type="entry name" value="UROPORPHYRINOGEN-III SYNTHASE"/>
    <property type="match status" value="1"/>
</dbReference>
<proteinExistence type="predicted"/>
<evidence type="ECO:0000313" key="3">
    <source>
        <dbReference type="Proteomes" id="UP000094236"/>
    </source>
</evidence>
<dbReference type="SUPFAM" id="SSF69618">
    <property type="entry name" value="HemD-like"/>
    <property type="match status" value="1"/>
</dbReference>
<dbReference type="InterPro" id="IPR039793">
    <property type="entry name" value="UROS/Hem4"/>
</dbReference>
<dbReference type="Pfam" id="PF02602">
    <property type="entry name" value="HEM4"/>
    <property type="match status" value="1"/>
</dbReference>